<dbReference type="Gene3D" id="1.10.220.60">
    <property type="entry name" value="GRIP domain"/>
    <property type="match status" value="1"/>
</dbReference>
<dbReference type="Gene3D" id="1.10.287.1490">
    <property type="match status" value="1"/>
</dbReference>
<dbReference type="Proteomes" id="UP000053660">
    <property type="component" value="Unassembled WGS sequence"/>
</dbReference>
<feature type="domain" description="GRIP" evidence="2">
    <location>
        <begin position="242"/>
        <end position="294"/>
    </location>
</feature>
<dbReference type="SMART" id="SM00755">
    <property type="entry name" value="Grip"/>
    <property type="match status" value="1"/>
</dbReference>
<feature type="region of interest" description="Disordered" evidence="1">
    <location>
        <begin position="160"/>
        <end position="180"/>
    </location>
</feature>
<evidence type="ECO:0000313" key="4">
    <source>
        <dbReference type="Proteomes" id="UP000053660"/>
    </source>
</evidence>
<dbReference type="PANTHER" id="PTHR19327:SF0">
    <property type="entry name" value="GOLGIN SUBFAMILY A MEMBER 4"/>
    <property type="match status" value="1"/>
</dbReference>
<feature type="region of interest" description="Disordered" evidence="1">
    <location>
        <begin position="74"/>
        <end position="93"/>
    </location>
</feature>
<dbReference type="PANTHER" id="PTHR19327">
    <property type="entry name" value="GOLGIN"/>
    <property type="match status" value="1"/>
</dbReference>
<dbReference type="GO" id="GO:0048193">
    <property type="term" value="P:Golgi vesicle transport"/>
    <property type="evidence" value="ECO:0007669"/>
    <property type="project" value="TreeGrafter"/>
</dbReference>
<dbReference type="AlphaFoldDB" id="A0A0B1T4A8"/>
<dbReference type="EMBL" id="KN553270">
    <property type="protein sequence ID" value="KHJ90205.1"/>
    <property type="molecule type" value="Genomic_DNA"/>
</dbReference>
<dbReference type="GO" id="GO:0005794">
    <property type="term" value="C:Golgi apparatus"/>
    <property type="evidence" value="ECO:0007669"/>
    <property type="project" value="TreeGrafter"/>
</dbReference>
<sequence>MDELRRNLSERDRRIDELVVEKARMEQQIIGQQEMEKELEQRRAKEKELTDFRKNTERRLVELEADNKLLGEKNAELNKNKEESVARAEESERTVKELQDKIKSLEDANEEGFRKAAAKHESESKKAVRELQREVKQLYVELNEKTDALDTAHARIAELESSSKEDEEEIAEKQTQRAVDASPNYGYEEELESMRKRLKESHKEVDSLREANARLEQMMEQHYKTNANTPAVIHVNGGDCVGFADPAEAEYLKNVLYRYMYSRENLGKEAVTLARVIGTVAKFSKSEMENVITREESRVAGWVGGTVSHVLTGR</sequence>
<accession>A0A0B1T4A8</accession>
<dbReference type="InterPro" id="IPR000237">
    <property type="entry name" value="GRIP_dom"/>
</dbReference>
<evidence type="ECO:0000256" key="1">
    <source>
        <dbReference type="SAM" id="MobiDB-lite"/>
    </source>
</evidence>
<dbReference type="SUPFAM" id="SSF101283">
    <property type="entry name" value="GRIP domain"/>
    <property type="match status" value="1"/>
</dbReference>
<organism evidence="3 4">
    <name type="scientific">Oesophagostomum dentatum</name>
    <name type="common">Nodular worm</name>
    <dbReference type="NCBI Taxonomy" id="61180"/>
    <lineage>
        <taxon>Eukaryota</taxon>
        <taxon>Metazoa</taxon>
        <taxon>Ecdysozoa</taxon>
        <taxon>Nematoda</taxon>
        <taxon>Chromadorea</taxon>
        <taxon>Rhabditida</taxon>
        <taxon>Rhabditina</taxon>
        <taxon>Rhabditomorpha</taxon>
        <taxon>Strongyloidea</taxon>
        <taxon>Strongylidae</taxon>
        <taxon>Oesophagostomum</taxon>
    </lineage>
</organism>
<dbReference type="PROSITE" id="PS50913">
    <property type="entry name" value="GRIP"/>
    <property type="match status" value="1"/>
</dbReference>
<reference evidence="3 4" key="1">
    <citation type="submission" date="2014-03" db="EMBL/GenBank/DDBJ databases">
        <title>Draft genome of the hookworm Oesophagostomum dentatum.</title>
        <authorList>
            <person name="Mitreva M."/>
        </authorList>
    </citation>
    <scope>NUCLEOTIDE SEQUENCE [LARGE SCALE GENOMIC DNA]</scope>
    <source>
        <strain evidence="3 4">OD-Hann</strain>
    </source>
</reference>
<keyword evidence="4" id="KW-1185">Reference proteome</keyword>
<gene>
    <name evidence="3" type="ORF">OESDEN_09954</name>
</gene>
<dbReference type="GO" id="GO:0031267">
    <property type="term" value="F:small GTPase binding"/>
    <property type="evidence" value="ECO:0007669"/>
    <property type="project" value="TreeGrafter"/>
</dbReference>
<evidence type="ECO:0000259" key="2">
    <source>
        <dbReference type="PROSITE" id="PS50913"/>
    </source>
</evidence>
<dbReference type="Pfam" id="PF01465">
    <property type="entry name" value="GRIP"/>
    <property type="match status" value="1"/>
</dbReference>
<evidence type="ECO:0000313" key="3">
    <source>
        <dbReference type="EMBL" id="KHJ90205.1"/>
    </source>
</evidence>
<proteinExistence type="predicted"/>
<dbReference type="OrthoDB" id="5322683at2759"/>
<protein>
    <submittedName>
        <fullName evidence="3">GRIP domain protein</fullName>
    </submittedName>
</protein>
<name>A0A0B1T4A8_OESDE</name>